<reference evidence="1 2" key="1">
    <citation type="journal article" date="2019" name="Nat. Ecol. Evol.">
        <title>Megaphylogeny resolves global patterns of mushroom evolution.</title>
        <authorList>
            <person name="Varga T."/>
            <person name="Krizsan K."/>
            <person name="Foldi C."/>
            <person name="Dima B."/>
            <person name="Sanchez-Garcia M."/>
            <person name="Sanchez-Ramirez S."/>
            <person name="Szollosi G.J."/>
            <person name="Szarkandi J.G."/>
            <person name="Papp V."/>
            <person name="Albert L."/>
            <person name="Andreopoulos W."/>
            <person name="Angelini C."/>
            <person name="Antonin V."/>
            <person name="Barry K.W."/>
            <person name="Bougher N.L."/>
            <person name="Buchanan P."/>
            <person name="Buyck B."/>
            <person name="Bense V."/>
            <person name="Catcheside P."/>
            <person name="Chovatia M."/>
            <person name="Cooper J."/>
            <person name="Damon W."/>
            <person name="Desjardin D."/>
            <person name="Finy P."/>
            <person name="Geml J."/>
            <person name="Haridas S."/>
            <person name="Hughes K."/>
            <person name="Justo A."/>
            <person name="Karasinski D."/>
            <person name="Kautmanova I."/>
            <person name="Kiss B."/>
            <person name="Kocsube S."/>
            <person name="Kotiranta H."/>
            <person name="LaButti K.M."/>
            <person name="Lechner B.E."/>
            <person name="Liimatainen K."/>
            <person name="Lipzen A."/>
            <person name="Lukacs Z."/>
            <person name="Mihaltcheva S."/>
            <person name="Morgado L.N."/>
            <person name="Niskanen T."/>
            <person name="Noordeloos M.E."/>
            <person name="Ohm R.A."/>
            <person name="Ortiz-Santana B."/>
            <person name="Ovrebo C."/>
            <person name="Racz N."/>
            <person name="Riley R."/>
            <person name="Savchenko A."/>
            <person name="Shiryaev A."/>
            <person name="Soop K."/>
            <person name="Spirin V."/>
            <person name="Szebenyi C."/>
            <person name="Tomsovsky M."/>
            <person name="Tulloss R.E."/>
            <person name="Uehling J."/>
            <person name="Grigoriev I.V."/>
            <person name="Vagvolgyi C."/>
            <person name="Papp T."/>
            <person name="Martin F.M."/>
            <person name="Miettinen O."/>
            <person name="Hibbett D.S."/>
            <person name="Nagy L.G."/>
        </authorList>
    </citation>
    <scope>NUCLEOTIDE SEQUENCE [LARGE SCALE GENOMIC DNA]</scope>
    <source>
        <strain evidence="1 2">OMC1185</strain>
    </source>
</reference>
<sequence>MADLEYTNNISEVKCHIGNKLGAGEKVCAMLEADQNWMPIWRQNTSGWMSVLHNKMILHIYKDKMPRDLMETNWAEDHSPWQIWVLQPQFIVWVGLFSRLDVTRSSIPVVHEGNRFMLELGLRENWQTLEMQIHNYMQLQTWTGLYHLGISPYWYPSTFGYLRSFTSLKKLQNTVDETLTLDETRNEDLERTNNHTIPQNPWWYAAARSGESKGID</sequence>
<dbReference type="OrthoDB" id="3325286at2759"/>
<accession>A0A5C3NBW9</accession>
<keyword evidence="2" id="KW-1185">Reference proteome</keyword>
<evidence type="ECO:0000313" key="2">
    <source>
        <dbReference type="Proteomes" id="UP000305948"/>
    </source>
</evidence>
<protein>
    <submittedName>
        <fullName evidence="1">Uncharacterized protein</fullName>
    </submittedName>
</protein>
<dbReference type="EMBL" id="ML213506">
    <property type="protein sequence ID" value="TFK54387.1"/>
    <property type="molecule type" value="Genomic_DNA"/>
</dbReference>
<evidence type="ECO:0000313" key="1">
    <source>
        <dbReference type="EMBL" id="TFK54387.1"/>
    </source>
</evidence>
<organism evidence="1 2">
    <name type="scientific">Heliocybe sulcata</name>
    <dbReference type="NCBI Taxonomy" id="5364"/>
    <lineage>
        <taxon>Eukaryota</taxon>
        <taxon>Fungi</taxon>
        <taxon>Dikarya</taxon>
        <taxon>Basidiomycota</taxon>
        <taxon>Agaricomycotina</taxon>
        <taxon>Agaricomycetes</taxon>
        <taxon>Gloeophyllales</taxon>
        <taxon>Gloeophyllaceae</taxon>
        <taxon>Heliocybe</taxon>
    </lineage>
</organism>
<dbReference type="Proteomes" id="UP000305948">
    <property type="component" value="Unassembled WGS sequence"/>
</dbReference>
<proteinExistence type="predicted"/>
<gene>
    <name evidence="1" type="ORF">OE88DRAFT_1642919</name>
</gene>
<name>A0A5C3NBW9_9AGAM</name>
<dbReference type="AlphaFoldDB" id="A0A5C3NBW9"/>